<dbReference type="InterPro" id="IPR039426">
    <property type="entry name" value="TonB-dep_rcpt-like"/>
</dbReference>
<dbReference type="InterPro" id="IPR037066">
    <property type="entry name" value="Plug_dom_sf"/>
</dbReference>
<dbReference type="InterPro" id="IPR036942">
    <property type="entry name" value="Beta-barrel_TonB_sf"/>
</dbReference>
<keyword evidence="10" id="KW-0732">Signal</keyword>
<evidence type="ECO:0000256" key="1">
    <source>
        <dbReference type="ARBA" id="ARBA00004571"/>
    </source>
</evidence>
<feature type="domain" description="TonB-dependent receptor plug" evidence="12">
    <location>
        <begin position="114"/>
        <end position="235"/>
    </location>
</feature>
<protein>
    <submittedName>
        <fullName evidence="13">TonB-dependent receptor</fullName>
    </submittedName>
</protein>
<dbReference type="Pfam" id="PF00593">
    <property type="entry name" value="TonB_dep_Rec_b-barrel"/>
    <property type="match status" value="1"/>
</dbReference>
<evidence type="ECO:0000259" key="12">
    <source>
        <dbReference type="Pfam" id="PF07715"/>
    </source>
</evidence>
<comment type="caution">
    <text evidence="13">The sequence shown here is derived from an EMBL/GenBank/DDBJ whole genome shotgun (WGS) entry which is preliminary data.</text>
</comment>
<name>A0A3N0E157_SINP1</name>
<evidence type="ECO:0000256" key="9">
    <source>
        <dbReference type="RuleBase" id="RU003357"/>
    </source>
</evidence>
<proteinExistence type="inferred from homology"/>
<dbReference type="PANTHER" id="PTHR47234">
    <property type="match status" value="1"/>
</dbReference>
<keyword evidence="4 8" id="KW-0812">Transmembrane</keyword>
<reference evidence="13 14" key="1">
    <citation type="submission" date="2018-10" db="EMBL/GenBank/DDBJ databases">
        <title>Sinomicrobium pectinilyticum sp. nov., a pectinase-producing bacterium isolated from alkaline and saline soil, and emended description of the genus Sinomicrobium.</title>
        <authorList>
            <person name="Cheng B."/>
            <person name="Li C."/>
            <person name="Lai Q."/>
            <person name="Du M."/>
            <person name="Shao Z."/>
            <person name="Xu P."/>
            <person name="Yang C."/>
        </authorList>
    </citation>
    <scope>NUCLEOTIDE SEQUENCE [LARGE SCALE GENOMIC DNA]</scope>
    <source>
        <strain evidence="13 14">5DNS001</strain>
    </source>
</reference>
<evidence type="ECO:0000256" key="3">
    <source>
        <dbReference type="ARBA" id="ARBA00022452"/>
    </source>
</evidence>
<dbReference type="SUPFAM" id="SSF56935">
    <property type="entry name" value="Porins"/>
    <property type="match status" value="1"/>
</dbReference>
<feature type="domain" description="TonB-dependent receptor-like beta-barrel" evidence="11">
    <location>
        <begin position="623"/>
        <end position="942"/>
    </location>
</feature>
<keyword evidence="6 8" id="KW-0472">Membrane</keyword>
<evidence type="ECO:0000256" key="5">
    <source>
        <dbReference type="ARBA" id="ARBA00023077"/>
    </source>
</evidence>
<accession>A0A3N0E157</accession>
<evidence type="ECO:0000259" key="11">
    <source>
        <dbReference type="Pfam" id="PF00593"/>
    </source>
</evidence>
<feature type="chain" id="PRO_5017950761" evidence="10">
    <location>
        <begin position="20"/>
        <end position="980"/>
    </location>
</feature>
<evidence type="ECO:0000256" key="6">
    <source>
        <dbReference type="ARBA" id="ARBA00023136"/>
    </source>
</evidence>
<organism evidence="13 14">
    <name type="scientific">Sinomicrobium pectinilyticum</name>
    <dbReference type="NCBI Taxonomy" id="1084421"/>
    <lineage>
        <taxon>Bacteria</taxon>
        <taxon>Pseudomonadati</taxon>
        <taxon>Bacteroidota</taxon>
        <taxon>Flavobacteriia</taxon>
        <taxon>Flavobacteriales</taxon>
        <taxon>Flavobacteriaceae</taxon>
        <taxon>Sinomicrobium</taxon>
    </lineage>
</organism>
<evidence type="ECO:0000313" key="13">
    <source>
        <dbReference type="EMBL" id="RNL81561.1"/>
    </source>
</evidence>
<dbReference type="Gene3D" id="2.170.130.10">
    <property type="entry name" value="TonB-dependent receptor, plug domain"/>
    <property type="match status" value="1"/>
</dbReference>
<keyword evidence="14" id="KW-1185">Reference proteome</keyword>
<keyword evidence="7 8" id="KW-0998">Cell outer membrane</keyword>
<keyword evidence="3 8" id="KW-1134">Transmembrane beta strand</keyword>
<dbReference type="InterPro" id="IPR000531">
    <property type="entry name" value="Beta-barrel_TonB"/>
</dbReference>
<dbReference type="Gene3D" id="2.40.170.20">
    <property type="entry name" value="TonB-dependent receptor, beta-barrel domain"/>
    <property type="match status" value="1"/>
</dbReference>
<comment type="subcellular location">
    <subcellularLocation>
        <location evidence="1 8">Cell outer membrane</location>
        <topology evidence="1 8">Multi-pass membrane protein</topology>
    </subcellularLocation>
</comment>
<dbReference type="SUPFAM" id="SSF49464">
    <property type="entry name" value="Carboxypeptidase regulatory domain-like"/>
    <property type="match status" value="1"/>
</dbReference>
<keyword evidence="5 9" id="KW-0798">TonB box</keyword>
<dbReference type="PANTHER" id="PTHR47234:SF3">
    <property type="entry name" value="SECRETIN_TONB SHORT N-TERMINAL DOMAIN-CONTAINING PROTEIN"/>
    <property type="match status" value="1"/>
</dbReference>
<feature type="signal peptide" evidence="10">
    <location>
        <begin position="1"/>
        <end position="19"/>
    </location>
</feature>
<dbReference type="Pfam" id="PF13715">
    <property type="entry name" value="CarbopepD_reg_2"/>
    <property type="match status" value="1"/>
</dbReference>
<keyword evidence="13" id="KW-0675">Receptor</keyword>
<dbReference type="EMBL" id="RJTM01000125">
    <property type="protein sequence ID" value="RNL81561.1"/>
    <property type="molecule type" value="Genomic_DNA"/>
</dbReference>
<evidence type="ECO:0000256" key="10">
    <source>
        <dbReference type="SAM" id="SignalP"/>
    </source>
</evidence>
<evidence type="ECO:0000256" key="4">
    <source>
        <dbReference type="ARBA" id="ARBA00022692"/>
    </source>
</evidence>
<gene>
    <name evidence="13" type="ORF">ED312_18730</name>
</gene>
<keyword evidence="2 8" id="KW-0813">Transport</keyword>
<dbReference type="AlphaFoldDB" id="A0A3N0E157"/>
<dbReference type="InterPro" id="IPR012910">
    <property type="entry name" value="Plug_dom"/>
</dbReference>
<dbReference type="Pfam" id="PF07715">
    <property type="entry name" value="Plug"/>
    <property type="match status" value="1"/>
</dbReference>
<comment type="similarity">
    <text evidence="8 9">Belongs to the TonB-dependent receptor family.</text>
</comment>
<evidence type="ECO:0000256" key="2">
    <source>
        <dbReference type="ARBA" id="ARBA00022448"/>
    </source>
</evidence>
<evidence type="ECO:0000256" key="8">
    <source>
        <dbReference type="PROSITE-ProRule" id="PRU01360"/>
    </source>
</evidence>
<evidence type="ECO:0000313" key="14">
    <source>
        <dbReference type="Proteomes" id="UP000267469"/>
    </source>
</evidence>
<dbReference type="Proteomes" id="UP000267469">
    <property type="component" value="Unassembled WGS sequence"/>
</dbReference>
<dbReference type="Gene3D" id="2.60.40.1120">
    <property type="entry name" value="Carboxypeptidase-like, regulatory domain"/>
    <property type="match status" value="1"/>
</dbReference>
<dbReference type="OrthoDB" id="9805434at2"/>
<dbReference type="RefSeq" id="WP_123217561.1">
    <property type="nucleotide sequence ID" value="NZ_RJTM01000125.1"/>
</dbReference>
<evidence type="ECO:0000256" key="7">
    <source>
        <dbReference type="ARBA" id="ARBA00023237"/>
    </source>
</evidence>
<dbReference type="InterPro" id="IPR008969">
    <property type="entry name" value="CarboxyPept-like_regulatory"/>
</dbReference>
<dbReference type="GO" id="GO:0009279">
    <property type="term" value="C:cell outer membrane"/>
    <property type="evidence" value="ECO:0007669"/>
    <property type="project" value="UniProtKB-SubCell"/>
</dbReference>
<sequence length="980" mass="107053">MKIPLLYILSLFTISGVFAQDITVTGKVTDDTGAPVPGADILIKGTLKGAITDFDGVYSIDAPPDATLIFSSLGLTTREIPIHGKSTIDVMLEMAAEQLEEMIVIGTRGQSRTKLETPVPVDVINVSEQAINMPQTDLGDVLRATAPSFNAFQSQAGDLSSHVVPPTLRGLAPNQMLVLINGKRRHTSALLLDNQTGSSSNATDMSFIPTASVERVEILRDGASAQYGSDAIAGVMNIILKRGTDRFTGTLSAGGYPGLEPDISDQLTPEENELNRDFKGDGFNFQFDGNYGISFENGGFLNINGTIKQAKRTLRPSVLSISRAPLYSSNYLNNETTDVNGNPIITNPELIEALAGNNTALADELRTVEGLMAARGIEQKDVSSYAGNPAINLGVLSYNLELPLSDTAYFYSFGDLGYKYTEGFSCYYRRAGQADRSSYSLYPNGFLPQMYTNQFNTSFATGVRGILGDYNFDVSNTLGINKMNIGMFNTWNASIGESSPTDMDLGVHNYLQNTTNLDLSRYYDDILEGLNIAAGVEFRVERYQIEEGQEEGWTAGTAGVYTAKEDDELLVGPDGLPLEDLEGNPIVDENGDPIVLPNNGISRELIKSFALNCQCFRGFGPENASTNFRSVIGAYVDVEVDFTDKFFMGLAFRTENYSDFGNVYTGKLAARLLLSDNFAIRGSFSNGFRAPSLQELNYSHSYTFFVDLVPYDGTLYRNSSAAARAIGVGLLQEERSTNLSFGFTAKLFRNLDLTVDAYKIDITDRIFQTSEFDATEAPALGPVIGPGLASFRINGGDVSTQGIEVVANYHTFIGKNKLDATLSGTFRENKFEQVNVPDLNTVLTDEEVAAKYVDRGSIGQFETGTPSSTIIGTVTYSFGRFSTMLRGTRYGSVEALGSYEQTLNDGTFGYPDQVYTPEFVTDLGITYAFSDHLSLTVGGNNIFNEYPEVNNYERRGFYMYSNYQQGSNGSYYFGRLTFSF</sequence>
<dbReference type="PROSITE" id="PS52016">
    <property type="entry name" value="TONB_DEPENDENT_REC_3"/>
    <property type="match status" value="1"/>
</dbReference>